<dbReference type="InterPro" id="IPR010131">
    <property type="entry name" value="MdtP/NodT-like"/>
</dbReference>
<dbReference type="Gene3D" id="1.20.1600.10">
    <property type="entry name" value="Outer membrane efflux proteins (OEP)"/>
    <property type="match status" value="1"/>
</dbReference>
<comment type="subcellular location">
    <subcellularLocation>
        <location evidence="2">Cell membrane</location>
        <topology evidence="2">Lipid-anchor</topology>
    </subcellularLocation>
</comment>
<proteinExistence type="inferred from homology"/>
<keyword evidence="4" id="KW-1185">Reference proteome</keyword>
<dbReference type="RefSeq" id="WP_251972135.1">
    <property type="nucleotide sequence ID" value="NZ_AP025730.1"/>
</dbReference>
<keyword evidence="2" id="KW-1134">Transmembrane beta strand</keyword>
<evidence type="ECO:0000313" key="3">
    <source>
        <dbReference type="EMBL" id="BDI03887.1"/>
    </source>
</evidence>
<keyword evidence="2" id="KW-0812">Transmembrane</keyword>
<dbReference type="InterPro" id="IPR003423">
    <property type="entry name" value="OMP_efflux"/>
</dbReference>
<keyword evidence="2" id="KW-0564">Palmitate</keyword>
<dbReference type="NCBIfam" id="TIGR01845">
    <property type="entry name" value="outer_NodT"/>
    <property type="match status" value="1"/>
</dbReference>
<reference evidence="3" key="1">
    <citation type="submission" date="2022-04" db="EMBL/GenBank/DDBJ databases">
        <title>Whole genome sequence of Sphaerotilus sp. FB-5.</title>
        <authorList>
            <person name="Takeda M."/>
            <person name="Narihara S."/>
            <person name="Akimoto M."/>
            <person name="Akimoto R."/>
            <person name="Nishiyashiki S."/>
            <person name="Murakami T."/>
        </authorList>
    </citation>
    <scope>NUCLEOTIDE SEQUENCE</scope>
    <source>
        <strain evidence="3">FB-5</strain>
    </source>
</reference>
<dbReference type="PROSITE" id="PS51257">
    <property type="entry name" value="PROKAR_LIPOPROTEIN"/>
    <property type="match status" value="1"/>
</dbReference>
<dbReference type="Proteomes" id="UP001057498">
    <property type="component" value="Chromosome"/>
</dbReference>
<dbReference type="PANTHER" id="PTHR30203:SF32">
    <property type="entry name" value="CATION EFFLUX SYSTEM PROTEIN CUSC"/>
    <property type="match status" value="1"/>
</dbReference>
<dbReference type="Gene3D" id="2.20.200.10">
    <property type="entry name" value="Outer membrane efflux proteins (OEP)"/>
    <property type="match status" value="1"/>
</dbReference>
<dbReference type="Pfam" id="PF02321">
    <property type="entry name" value="OEP"/>
    <property type="match status" value="2"/>
</dbReference>
<keyword evidence="2" id="KW-0449">Lipoprotein</keyword>
<protein>
    <submittedName>
        <fullName evidence="3">AdeC/adeK/oprM family multidrug efflux complex outer membrane factor</fullName>
    </submittedName>
</protein>
<sequence>MRRLTPIIPITRGPARATLLAAALAVAGLTGCTSLAPTYQRPAAPVPALLPVPAQAAASAALTLPEQAQVPLAWADFVRDERLRGLVRQALAANRDLRVAALGVQRAQAQLGLADADRWPTVNAAFNTSRAPNTQGVQTTGFQLGLQVSAWELDFFGRLRSLSDAAQAQWLSSEAGRRSSELALVAAVISADRSLAADLAVLALAERTRASRADSLRLTQLRFDGGAASQLERQTAASLAAQADAALAQARRQVALDRNALALLLGGTVPAEAVPGSASASGAVAVAEPLAPVPTGLDSAVLLRRPDVLQAEQALIAANANIGAARAAYFPRISLTGSAGLVSGDLGNLLGGGTFAWSIASQAVAAIFDHGRNRANVEVSTLNRDIAVAQYEKAVQSAFRDSADALAGLATWRSQLDAQQQQLAAVREIARLTDLRYRNGAASELERLDAERSLFAAEQAVIQVQLAEQLNRVALWKALGG</sequence>
<dbReference type="EMBL" id="AP025730">
    <property type="protein sequence ID" value="BDI03887.1"/>
    <property type="molecule type" value="Genomic_DNA"/>
</dbReference>
<gene>
    <name evidence="3" type="ORF">CATMQ487_08570</name>
</gene>
<name>A0ABN6PHX4_9BURK</name>
<evidence type="ECO:0000256" key="1">
    <source>
        <dbReference type="ARBA" id="ARBA00007613"/>
    </source>
</evidence>
<evidence type="ECO:0000313" key="4">
    <source>
        <dbReference type="Proteomes" id="UP001057498"/>
    </source>
</evidence>
<organism evidence="3 4">
    <name type="scientific">Sphaerotilus microaerophilus</name>
    <dbReference type="NCBI Taxonomy" id="2914710"/>
    <lineage>
        <taxon>Bacteria</taxon>
        <taxon>Pseudomonadati</taxon>
        <taxon>Pseudomonadota</taxon>
        <taxon>Betaproteobacteria</taxon>
        <taxon>Burkholderiales</taxon>
        <taxon>Sphaerotilaceae</taxon>
        <taxon>Sphaerotilus</taxon>
    </lineage>
</organism>
<dbReference type="PANTHER" id="PTHR30203">
    <property type="entry name" value="OUTER MEMBRANE CATION EFFLUX PROTEIN"/>
    <property type="match status" value="1"/>
</dbReference>
<keyword evidence="2" id="KW-0472">Membrane</keyword>
<accession>A0ABN6PHX4</accession>
<evidence type="ECO:0000256" key="2">
    <source>
        <dbReference type="RuleBase" id="RU362097"/>
    </source>
</evidence>
<comment type="similarity">
    <text evidence="1 2">Belongs to the outer membrane factor (OMF) (TC 1.B.17) family.</text>
</comment>
<dbReference type="SUPFAM" id="SSF56954">
    <property type="entry name" value="Outer membrane efflux proteins (OEP)"/>
    <property type="match status" value="1"/>
</dbReference>